<dbReference type="Pfam" id="PF19417">
    <property type="entry name" value="RnlA_toxin_N"/>
    <property type="match status" value="1"/>
</dbReference>
<dbReference type="Pfam" id="PF15935">
    <property type="entry name" value="RnlA_toxin"/>
    <property type="match status" value="1"/>
</dbReference>
<accession>A0ABV7GGN1</accession>
<feature type="domain" description="Bacterial toxin RNase RnlA/LsoA N-terminal repeated" evidence="1">
    <location>
        <begin position="96"/>
        <end position="171"/>
    </location>
</feature>
<dbReference type="Pfam" id="PF19034">
    <property type="entry name" value="RnlA-toxin_DBD"/>
    <property type="match status" value="1"/>
</dbReference>
<protein>
    <submittedName>
        <fullName evidence="4">Type II toxin-antitoxin system RnlA family toxin</fullName>
    </submittedName>
</protein>
<dbReference type="RefSeq" id="WP_248937227.1">
    <property type="nucleotide sequence ID" value="NZ_JAKILF010000007.1"/>
</dbReference>
<comment type="caution">
    <text evidence="4">The sequence shown here is derived from an EMBL/GenBank/DDBJ whole genome shotgun (WGS) entry which is preliminary data.</text>
</comment>
<dbReference type="EMBL" id="JBHRTD010000017">
    <property type="protein sequence ID" value="MFC3139478.1"/>
    <property type="molecule type" value="Genomic_DNA"/>
</dbReference>
<evidence type="ECO:0000259" key="2">
    <source>
        <dbReference type="Pfam" id="PF19034"/>
    </source>
</evidence>
<sequence length="343" mass="38886">MSYSKKNINRSLIFDTFAEHCHVVNEPELKGRNAYHYVITMEDGQSARMIFYFNIDGTTTISPDNNNKDLGAKLADLIIANCLYNDKKSVELFIPITEEDFQATMEYLQEECDAQLMEQKQIPGGEQFKLTGRCGNQLVLKYFTRRSNLQIQGKPLSLYEDLIEILSELLPYEEFVKSQLKQVEVKIEPRVVKGELESRLPHAYGYLEEKIRSIISPALALNKLAIDLEDYTSFAMPVLRGLEGYMKQLLAAKGVTVGKTFGDIIDGTGGNYRIIDSKRTLIGCPLVIQAVELCYSYWCQERHGLFHVDATIATTRVLTQEEAQQIIDRSLSLIEESCAKIVA</sequence>
<dbReference type="InterPro" id="IPR031845">
    <property type="entry name" value="RnlA_toxin_NRD"/>
</dbReference>
<evidence type="ECO:0000259" key="1">
    <source>
        <dbReference type="Pfam" id="PF15935"/>
    </source>
</evidence>
<evidence type="ECO:0000313" key="4">
    <source>
        <dbReference type="EMBL" id="MFC3139478.1"/>
    </source>
</evidence>
<dbReference type="InterPro" id="IPR043994">
    <property type="entry name" value="RnlA/LsoA-toxin_DBD"/>
</dbReference>
<dbReference type="Proteomes" id="UP001595621">
    <property type="component" value="Unassembled WGS sequence"/>
</dbReference>
<reference evidence="5" key="1">
    <citation type="journal article" date="2019" name="Int. J. Syst. Evol. Microbiol.">
        <title>The Global Catalogue of Microorganisms (GCM) 10K type strain sequencing project: providing services to taxonomists for standard genome sequencing and annotation.</title>
        <authorList>
            <consortium name="The Broad Institute Genomics Platform"/>
            <consortium name="The Broad Institute Genome Sequencing Center for Infectious Disease"/>
            <person name="Wu L."/>
            <person name="Ma J."/>
        </authorList>
    </citation>
    <scope>NUCLEOTIDE SEQUENCE [LARGE SCALE GENOMIC DNA]</scope>
    <source>
        <strain evidence="5">KCTC 52277</strain>
    </source>
</reference>
<feature type="domain" description="Bacterial toxin RNase RnlA/LsoA N-terminal" evidence="3">
    <location>
        <begin position="5"/>
        <end position="78"/>
    </location>
</feature>
<name>A0ABV7GGN1_9GAMM</name>
<proteinExistence type="predicted"/>
<dbReference type="Gene3D" id="3.30.310.240">
    <property type="entry name" value="Bacterial toxin RNase RnlA/LsoA, N-terminal domain"/>
    <property type="match status" value="1"/>
</dbReference>
<evidence type="ECO:0000259" key="3">
    <source>
        <dbReference type="Pfam" id="PF19417"/>
    </source>
</evidence>
<keyword evidence="5" id="KW-1185">Reference proteome</keyword>
<gene>
    <name evidence="4" type="ORF">ACFOE0_14980</name>
</gene>
<dbReference type="Gene3D" id="3.30.160.690">
    <property type="entry name" value="Bacterial toxin RNase RnlA/LsoA, N repeated domain"/>
    <property type="match status" value="1"/>
</dbReference>
<organism evidence="4 5">
    <name type="scientific">Shewanella submarina</name>
    <dbReference type="NCBI Taxonomy" id="2016376"/>
    <lineage>
        <taxon>Bacteria</taxon>
        <taxon>Pseudomonadati</taxon>
        <taxon>Pseudomonadota</taxon>
        <taxon>Gammaproteobacteria</taxon>
        <taxon>Alteromonadales</taxon>
        <taxon>Shewanellaceae</taxon>
        <taxon>Shewanella</taxon>
    </lineage>
</organism>
<evidence type="ECO:0000313" key="5">
    <source>
        <dbReference type="Proteomes" id="UP001595621"/>
    </source>
</evidence>
<feature type="domain" description="Bacterial toxin RNase RnlA/LsoA DBD" evidence="2">
    <location>
        <begin position="190"/>
        <end position="309"/>
    </location>
</feature>
<dbReference type="Gene3D" id="6.10.250.2650">
    <property type="match status" value="1"/>
</dbReference>
<dbReference type="InterPro" id="IPR045837">
    <property type="entry name" value="RnlA_toxin_N"/>
</dbReference>